<accession>A0ABU7CE38</accession>
<dbReference type="EMBL" id="JAHUTI010088611">
    <property type="protein sequence ID" value="MED6260069.1"/>
    <property type="molecule type" value="Genomic_DNA"/>
</dbReference>
<protein>
    <recommendedName>
        <fullName evidence="3">Secreted protein</fullName>
    </recommendedName>
</protein>
<evidence type="ECO:0000313" key="2">
    <source>
        <dbReference type="Proteomes" id="UP001345963"/>
    </source>
</evidence>
<sequence>MLLMVGFMRLFAVLSPQSALSLAVMLFGCLQSYFQGSLVPFESLKAIDHPLVSHVSGELTSGNYASDAFSFETAIYAFCPSVHCENSRYHCCTKLLDSCKCFSLIFE</sequence>
<organism evidence="1 2">
    <name type="scientific">Ataeniobius toweri</name>
    <dbReference type="NCBI Taxonomy" id="208326"/>
    <lineage>
        <taxon>Eukaryota</taxon>
        <taxon>Metazoa</taxon>
        <taxon>Chordata</taxon>
        <taxon>Craniata</taxon>
        <taxon>Vertebrata</taxon>
        <taxon>Euteleostomi</taxon>
        <taxon>Actinopterygii</taxon>
        <taxon>Neopterygii</taxon>
        <taxon>Teleostei</taxon>
        <taxon>Neoteleostei</taxon>
        <taxon>Acanthomorphata</taxon>
        <taxon>Ovalentaria</taxon>
        <taxon>Atherinomorphae</taxon>
        <taxon>Cyprinodontiformes</taxon>
        <taxon>Goodeidae</taxon>
        <taxon>Ataeniobius</taxon>
    </lineage>
</organism>
<evidence type="ECO:0000313" key="1">
    <source>
        <dbReference type="EMBL" id="MED6260069.1"/>
    </source>
</evidence>
<gene>
    <name evidence="1" type="ORF">ATANTOWER_032869</name>
</gene>
<dbReference type="Proteomes" id="UP001345963">
    <property type="component" value="Unassembled WGS sequence"/>
</dbReference>
<proteinExistence type="predicted"/>
<comment type="caution">
    <text evidence="1">The sequence shown here is derived from an EMBL/GenBank/DDBJ whole genome shotgun (WGS) entry which is preliminary data.</text>
</comment>
<name>A0ABU7CE38_9TELE</name>
<reference evidence="1 2" key="1">
    <citation type="submission" date="2021-07" db="EMBL/GenBank/DDBJ databases">
        <authorList>
            <person name="Palmer J.M."/>
        </authorList>
    </citation>
    <scope>NUCLEOTIDE SEQUENCE [LARGE SCALE GENOMIC DNA]</scope>
    <source>
        <strain evidence="1 2">AT_MEX2019</strain>
        <tissue evidence="1">Muscle</tissue>
    </source>
</reference>
<keyword evidence="2" id="KW-1185">Reference proteome</keyword>
<evidence type="ECO:0008006" key="3">
    <source>
        <dbReference type="Google" id="ProtNLM"/>
    </source>
</evidence>